<dbReference type="PANTHER" id="PTHR23052:SF1">
    <property type="entry name" value="AXONEMAL DYNEIN LIGHT CHAIN DOMAIN-CONTAINING PROTEIN 1"/>
    <property type="match status" value="1"/>
</dbReference>
<feature type="region of interest" description="Disordered" evidence="2">
    <location>
        <begin position="1"/>
        <end position="23"/>
    </location>
</feature>
<dbReference type="AlphaFoldDB" id="A0A8S4ALB1"/>
<reference evidence="3" key="1">
    <citation type="submission" date="2021-05" db="EMBL/GenBank/DDBJ databases">
        <authorList>
            <person name="Tigano A."/>
        </authorList>
    </citation>
    <scope>NUCLEOTIDE SEQUENCE</scope>
</reference>
<protein>
    <submittedName>
        <fullName evidence="3">(Atlantic silverside) hypothetical protein</fullName>
    </submittedName>
</protein>
<proteinExistence type="predicted"/>
<organism evidence="3 4">
    <name type="scientific">Menidia menidia</name>
    <name type="common">Atlantic silverside</name>
    <dbReference type="NCBI Taxonomy" id="238744"/>
    <lineage>
        <taxon>Eukaryota</taxon>
        <taxon>Metazoa</taxon>
        <taxon>Chordata</taxon>
        <taxon>Craniata</taxon>
        <taxon>Vertebrata</taxon>
        <taxon>Euteleostomi</taxon>
        <taxon>Actinopterygii</taxon>
        <taxon>Neopterygii</taxon>
        <taxon>Teleostei</taxon>
        <taxon>Neoteleostei</taxon>
        <taxon>Acanthomorphata</taxon>
        <taxon>Ovalentaria</taxon>
        <taxon>Atherinomorphae</taxon>
        <taxon>Atheriniformes</taxon>
        <taxon>Atherinopsidae</taxon>
        <taxon>Menidiinae</taxon>
        <taxon>Menidia</taxon>
    </lineage>
</organism>
<keyword evidence="4" id="KW-1185">Reference proteome</keyword>
<dbReference type="InterPro" id="IPR019347">
    <property type="entry name" value="Axonemal_dynein_light_chain"/>
</dbReference>
<feature type="compositionally biased region" description="Basic and acidic residues" evidence="2">
    <location>
        <begin position="955"/>
        <end position="965"/>
    </location>
</feature>
<dbReference type="Pfam" id="PF10211">
    <property type="entry name" value="Ax_dynein_light"/>
    <property type="match status" value="1"/>
</dbReference>
<dbReference type="OrthoDB" id="1927454at2759"/>
<name>A0A8S4ALB1_9TELE</name>
<evidence type="ECO:0000256" key="2">
    <source>
        <dbReference type="SAM" id="MobiDB-lite"/>
    </source>
</evidence>
<feature type="compositionally biased region" description="Acidic residues" evidence="2">
    <location>
        <begin position="833"/>
        <end position="849"/>
    </location>
</feature>
<feature type="region of interest" description="Disordered" evidence="2">
    <location>
        <begin position="810"/>
        <end position="855"/>
    </location>
</feature>
<sequence length="1003" mass="114022">MSASVRANSAPSSSRPKRASDTTVAELNIQVPAETKKKQPLPAKHLGIPDELLVSLTSTVCKGSTQGHTSHRRQCESCGIRRPDAVWHHPLGRKKYKYFLEQPMSFTTAGRDISFLCDAVVSQKKTTPLPPVSDKNGVGDTQDLSISDSVIPEEYHIVKNKGIQSLEFYEDAFTVQLKDEEQKLRVLPSLRPSGRLEVVQLMTMMDDMLEKAGVDQQKDELTELSQLEGLLDLVKTEQNIYNIVFHELIRQVSVGCAERGQLLAKLRQRYQSLLDRIPRRLRALHTETVAQRALDRRLTEEISRIRTSIQELNMELSRIRDHDVLVSQQAEHAHQQLAEALRQTHSCSEVVQSYHELYELQRTRLESQLSHMTENRDYWSQLTFRLALKVVSVKRLHVVSRLHVSQQGWFNAANNCLLFLSSKDTEDLDNVLECADSWKEHLAAFISELKKTEHAQCAQIRATKEDIAKWFSFLSAQNECVEPTYDKTSVEEIHADLKQWSDMLLHQCDHYQGEEQFNCQQKLGILRTMQDNWLNISLQLFERHLSPNVEAPQGQRVLRELEKNLFELLKQLDLQVNGESGISGLIMTLLRSMESWISKTAAAIGQPEVMAPSDWLKLEGDLDDWQILIEENAEDFSSTERETQMDMNKMDIYTKTEKLIHDAQELTTSLSDFIYSENERLREEVSSAHMAQIRWMLDLLLVMVPDHVEELPQEQEQHNTTNTSLKTLDGDARMLTDKLDYISVYITRSCSLILEEQALQVTYKKKGEDEFDEFRELQKNCVDWTETCKLLLAKVHGDPLEMPIKQLALTSSSSDPGSRAETQVSTEASVELTTDDVNEIKEETDEDQREGELTECKSPSVNMISYDGNITQRNLGESSVHVSGIEEPVVSPTTEEAQKALSDLTTLGSLQRELYDSEVRTRSAEERALKAEEALQEALEKIQDLERQLPSQPDPEPKATEEKQKTPPPSPPPPSPPPVATPSPQKKTAEAQPASSTKKTKKK</sequence>
<dbReference type="Proteomes" id="UP000677803">
    <property type="component" value="Unassembled WGS sequence"/>
</dbReference>
<gene>
    <name evidence="3" type="ORF">MMEN_LOCUS1473</name>
</gene>
<keyword evidence="1" id="KW-0175">Coiled coil</keyword>
<evidence type="ECO:0000313" key="3">
    <source>
        <dbReference type="EMBL" id="CAG5863839.1"/>
    </source>
</evidence>
<feature type="compositionally biased region" description="Pro residues" evidence="2">
    <location>
        <begin position="966"/>
        <end position="981"/>
    </location>
</feature>
<dbReference type="InterPro" id="IPR052845">
    <property type="entry name" value="Axonemal_dynein_LC_domain"/>
</dbReference>
<accession>A0A8S4ALB1</accession>
<dbReference type="GO" id="GO:0005737">
    <property type="term" value="C:cytoplasm"/>
    <property type="evidence" value="ECO:0007669"/>
    <property type="project" value="UniProtKB-ARBA"/>
</dbReference>
<dbReference type="PANTHER" id="PTHR23052">
    <property type="entry name" value="AXONEMAL DYNEIN LIGHT CHAIN DOMAIN-CONTAINING PROTEIN 1"/>
    <property type="match status" value="1"/>
</dbReference>
<dbReference type="EMBL" id="CAJRST010000002">
    <property type="protein sequence ID" value="CAG5863839.1"/>
    <property type="molecule type" value="Genomic_DNA"/>
</dbReference>
<evidence type="ECO:0000313" key="4">
    <source>
        <dbReference type="Proteomes" id="UP000677803"/>
    </source>
</evidence>
<feature type="compositionally biased region" description="Polar residues" evidence="2">
    <location>
        <begin position="810"/>
        <end position="832"/>
    </location>
</feature>
<comment type="caution">
    <text evidence="3">The sequence shown here is derived from an EMBL/GenBank/DDBJ whole genome shotgun (WGS) entry which is preliminary data.</text>
</comment>
<feature type="region of interest" description="Disordered" evidence="2">
    <location>
        <begin position="939"/>
        <end position="1003"/>
    </location>
</feature>
<feature type="compositionally biased region" description="Low complexity" evidence="2">
    <location>
        <begin position="1"/>
        <end position="14"/>
    </location>
</feature>
<evidence type="ECO:0000256" key="1">
    <source>
        <dbReference type="ARBA" id="ARBA00023054"/>
    </source>
</evidence>